<feature type="active site" description="Proton acceptor" evidence="2">
    <location>
        <position position="186"/>
    </location>
</feature>
<dbReference type="InterPro" id="IPR016035">
    <property type="entry name" value="Acyl_Trfase/lysoPLipase"/>
</dbReference>
<evidence type="ECO:0000313" key="5">
    <source>
        <dbReference type="Proteomes" id="UP000242656"/>
    </source>
</evidence>
<proteinExistence type="predicted"/>
<dbReference type="PANTHER" id="PTHR46394">
    <property type="entry name" value="ANNEXIN"/>
    <property type="match status" value="1"/>
</dbReference>
<feature type="short sequence motif" description="GXGXXG" evidence="2">
    <location>
        <begin position="9"/>
        <end position="14"/>
    </location>
</feature>
<evidence type="ECO:0000259" key="3">
    <source>
        <dbReference type="PROSITE" id="PS51635"/>
    </source>
</evidence>
<feature type="domain" description="PNPLA" evidence="3">
    <location>
        <begin position="5"/>
        <end position="199"/>
    </location>
</feature>
<feature type="active site" description="Nucleophile" evidence="2">
    <location>
        <position position="38"/>
    </location>
</feature>
<dbReference type="PANTHER" id="PTHR46394:SF1">
    <property type="entry name" value="PNPLA DOMAIN-CONTAINING PROTEIN"/>
    <property type="match status" value="1"/>
</dbReference>
<dbReference type="RefSeq" id="WP_098491787.1">
    <property type="nucleotide sequence ID" value="NZ_NUWN01000065.1"/>
</dbReference>
<evidence type="ECO:0000256" key="2">
    <source>
        <dbReference type="PROSITE-ProRule" id="PRU01161"/>
    </source>
</evidence>
<keyword evidence="2" id="KW-0378">Hydrolase</keyword>
<dbReference type="PROSITE" id="PS51635">
    <property type="entry name" value="PNPLA"/>
    <property type="match status" value="1"/>
</dbReference>
<dbReference type="InterPro" id="IPR052580">
    <property type="entry name" value="Lipid_Hydrolase"/>
</dbReference>
<keyword evidence="1 2" id="KW-0443">Lipid metabolism</keyword>
<keyword evidence="2" id="KW-0442">Lipid degradation</keyword>
<dbReference type="AlphaFoldDB" id="A0A2B0LXI4"/>
<accession>A0A2B0LXI4</accession>
<dbReference type="CDD" id="cd07207">
    <property type="entry name" value="Pat_ExoU_VipD_like"/>
    <property type="match status" value="1"/>
</dbReference>
<dbReference type="Gene3D" id="3.40.1090.10">
    <property type="entry name" value="Cytosolic phospholipase A2 catalytic domain"/>
    <property type="match status" value="2"/>
</dbReference>
<dbReference type="InterPro" id="IPR002641">
    <property type="entry name" value="PNPLA_dom"/>
</dbReference>
<feature type="short sequence motif" description="GXSXG" evidence="2">
    <location>
        <begin position="36"/>
        <end position="40"/>
    </location>
</feature>
<organism evidence="4 5">
    <name type="scientific">Bacillus cereus</name>
    <dbReference type="NCBI Taxonomy" id="1396"/>
    <lineage>
        <taxon>Bacteria</taxon>
        <taxon>Bacillati</taxon>
        <taxon>Bacillota</taxon>
        <taxon>Bacilli</taxon>
        <taxon>Bacillales</taxon>
        <taxon>Bacillaceae</taxon>
        <taxon>Bacillus</taxon>
        <taxon>Bacillus cereus group</taxon>
    </lineage>
</organism>
<dbReference type="Pfam" id="PF01734">
    <property type="entry name" value="Patatin"/>
    <property type="match status" value="1"/>
</dbReference>
<dbReference type="GO" id="GO:0016787">
    <property type="term" value="F:hydrolase activity"/>
    <property type="evidence" value="ECO:0007669"/>
    <property type="project" value="UniProtKB-UniRule"/>
</dbReference>
<evidence type="ECO:0000313" key="4">
    <source>
        <dbReference type="EMBL" id="PFK35404.1"/>
    </source>
</evidence>
<evidence type="ECO:0000256" key="1">
    <source>
        <dbReference type="ARBA" id="ARBA00023098"/>
    </source>
</evidence>
<dbReference type="GO" id="GO:0016042">
    <property type="term" value="P:lipid catabolic process"/>
    <property type="evidence" value="ECO:0007669"/>
    <property type="project" value="UniProtKB-UniRule"/>
</dbReference>
<reference evidence="4 5" key="1">
    <citation type="submission" date="2017-09" db="EMBL/GenBank/DDBJ databases">
        <title>Large-scale bioinformatics analysis of Bacillus genomes uncovers conserved roles of natural products in bacterial physiology.</title>
        <authorList>
            <consortium name="Agbiome Team Llc"/>
            <person name="Bleich R.M."/>
            <person name="Grubbs K.J."/>
            <person name="Santa Maria K.C."/>
            <person name="Allen S.E."/>
            <person name="Farag S."/>
            <person name="Shank E.A."/>
            <person name="Bowers A."/>
        </authorList>
    </citation>
    <scope>NUCLEOTIDE SEQUENCE [LARGE SCALE GENOMIC DNA]</scope>
    <source>
        <strain evidence="4 5">AFS083043</strain>
    </source>
</reference>
<comment type="caution">
    <text evidence="4">The sequence shown here is derived from an EMBL/GenBank/DDBJ whole genome shotgun (WGS) entry which is preliminary data.</text>
</comment>
<dbReference type="EMBL" id="NUWN01000065">
    <property type="protein sequence ID" value="PFK35404.1"/>
    <property type="molecule type" value="Genomic_DNA"/>
</dbReference>
<protein>
    <submittedName>
        <fullName evidence="4">Phospholipase</fullName>
    </submittedName>
</protein>
<sequence length="321" mass="36457">MKIDGVFEGGGVRGIAHVGAIYALEKQGYEWERVAGTSAGAIIAALLAAGYSCTELKDIISNIDYHQFTKKTLLDKIPFLGKGLSAWTKLGIYSNSFLESWLEDLLHKKGIHNFSDLPHPHNLKIIASDISNGKMVIFPDDLPNYGFTNGDFSIATAVRMSSTIPFYFEPVKWKTPKWKQPCYMVDGGILSNYPIWIFDCTSIPRWPTFGFHFVKDNIQAEPVPYEEPISMFKGLFKTMMQAHDLRHLNKESKARTITIPTGTITSTKFQLTTADKEWLYQSGFNAAEKFLKSWDFKRYINQYRSGNRERKTSQQNHSLDA</sequence>
<gene>
    <name evidence="4" type="ORF">COI93_16975</name>
</gene>
<dbReference type="Proteomes" id="UP000242656">
    <property type="component" value="Unassembled WGS sequence"/>
</dbReference>
<name>A0A2B0LXI4_BACCE</name>
<feature type="short sequence motif" description="DGA/G" evidence="2">
    <location>
        <begin position="186"/>
        <end position="188"/>
    </location>
</feature>
<dbReference type="SUPFAM" id="SSF52151">
    <property type="entry name" value="FabD/lysophospholipase-like"/>
    <property type="match status" value="1"/>
</dbReference>